<reference evidence="1 2" key="1">
    <citation type="submission" date="2018-12" db="EMBL/GenBank/DDBJ databases">
        <authorList>
            <person name="Meng J."/>
        </authorList>
    </citation>
    <scope>NUCLEOTIDE SEQUENCE [LARGE SCALE GENOMIC DNA]</scope>
    <source>
        <strain evidence="1 2">HT111-2</strain>
    </source>
</reference>
<name>A0A437SUK9_9LACO</name>
<dbReference type="AlphaFoldDB" id="A0A437SUK9"/>
<protein>
    <submittedName>
        <fullName evidence="1">Uncharacterized protein</fullName>
    </submittedName>
</protein>
<accession>A0A437SUK9</accession>
<sequence length="61" mass="7038">MTRKSTGSQDQIISDKNVINFSNLTQYQFDDEIIKGFSDFDNGNTFTSEQVKAELIKCRRN</sequence>
<dbReference type="Proteomes" id="UP000288291">
    <property type="component" value="Unassembled WGS sequence"/>
</dbReference>
<dbReference type="RefSeq" id="WP_103662169.1">
    <property type="nucleotide sequence ID" value="NZ_ML136886.1"/>
</dbReference>
<dbReference type="EMBL" id="RXIA01000018">
    <property type="protein sequence ID" value="RVU70497.1"/>
    <property type="molecule type" value="Genomic_DNA"/>
</dbReference>
<gene>
    <name evidence="1" type="ORF">EJK17_07340</name>
</gene>
<keyword evidence="2" id="KW-1185">Reference proteome</keyword>
<proteinExistence type="predicted"/>
<comment type="caution">
    <text evidence="1">The sequence shown here is derived from an EMBL/GenBank/DDBJ whole genome shotgun (WGS) entry which is preliminary data.</text>
</comment>
<evidence type="ECO:0000313" key="1">
    <source>
        <dbReference type="EMBL" id="RVU70497.1"/>
    </source>
</evidence>
<evidence type="ECO:0000313" key="2">
    <source>
        <dbReference type="Proteomes" id="UP000288291"/>
    </source>
</evidence>
<organism evidence="1 2">
    <name type="scientific">Lactobacillus xujianguonis</name>
    <dbReference type="NCBI Taxonomy" id="2495899"/>
    <lineage>
        <taxon>Bacteria</taxon>
        <taxon>Bacillati</taxon>
        <taxon>Bacillota</taxon>
        <taxon>Bacilli</taxon>
        <taxon>Lactobacillales</taxon>
        <taxon>Lactobacillaceae</taxon>
        <taxon>Lactobacillus</taxon>
    </lineage>
</organism>